<dbReference type="Proteomes" id="UP000759273">
    <property type="component" value="Unassembled WGS sequence"/>
</dbReference>
<sequence length="438" mass="48578">MNIILLSGGSGKRLWPLSNDIRSKQFIKIFKTVDGYESMVQRVYRQIKEVDAEANVTIATSKTQVSSIHNQLGSAVGVCVEPCRRDTFPAIALATAYLHDVKGVGLDDAVVVCPVDPYVNNDYFAALKGLSDLAEQGNANLSLMGIEPTYPSEKYGYIIPENADAVSPVKTFKEKPDAATAEKYIARGALWNGGVFAYKLRYVLDKAHELIDFTDYHDLFNKYETLKKISFDYAVVENESKIQVMRFAGQWKDMGTWNTLTEAMEEPSIGKAILNDTCEGVNVLNELDVPVLCMGLKNVVVSASPEGILVSDKEQSSYIKPYVDSIHQQIMFAEKSWGSFRVLDIEDESMTIKITLNPGHGMNYHSHENRDEVWTIISGTGRAILDGAEKQVKAGDILTMQAGCKHTIFADTELKIIEVQLGKAISVEDKQKYPLPQA</sequence>
<accession>A0A943DBW0</accession>
<evidence type="ECO:0000259" key="1">
    <source>
        <dbReference type="Pfam" id="PF00483"/>
    </source>
</evidence>
<dbReference type="SUPFAM" id="SSF53448">
    <property type="entry name" value="Nucleotide-diphospho-sugar transferases"/>
    <property type="match status" value="1"/>
</dbReference>
<name>A0A943DBW0_9FIRM</name>
<dbReference type="PANTHER" id="PTHR46390:SF1">
    <property type="entry name" value="MANNOSE-1-PHOSPHATE GUANYLYLTRANSFERASE"/>
    <property type="match status" value="1"/>
</dbReference>
<dbReference type="InterPro" id="IPR005835">
    <property type="entry name" value="NTP_transferase_dom"/>
</dbReference>
<dbReference type="Pfam" id="PF07883">
    <property type="entry name" value="Cupin_2"/>
    <property type="match status" value="1"/>
</dbReference>
<dbReference type="InterPro" id="IPR051161">
    <property type="entry name" value="Mannose-6P_isomerase_type2"/>
</dbReference>
<dbReference type="EMBL" id="JAGZGG010000009">
    <property type="protein sequence ID" value="MBS5332004.1"/>
    <property type="molecule type" value="Genomic_DNA"/>
</dbReference>
<dbReference type="AlphaFoldDB" id="A0A943DBW0"/>
<dbReference type="InterPro" id="IPR011051">
    <property type="entry name" value="RmlC_Cupin_sf"/>
</dbReference>
<evidence type="ECO:0000313" key="3">
    <source>
        <dbReference type="EMBL" id="MBS5332004.1"/>
    </source>
</evidence>
<feature type="domain" description="Cupin type-2" evidence="2">
    <location>
        <begin position="354"/>
        <end position="417"/>
    </location>
</feature>
<dbReference type="Gene3D" id="3.90.550.10">
    <property type="entry name" value="Spore Coat Polysaccharide Biosynthesis Protein SpsA, Chain A"/>
    <property type="match status" value="1"/>
</dbReference>
<dbReference type="InterPro" id="IPR029044">
    <property type="entry name" value="Nucleotide-diphossugar_trans"/>
</dbReference>
<dbReference type="Gene3D" id="2.60.120.10">
    <property type="entry name" value="Jelly Rolls"/>
    <property type="match status" value="1"/>
</dbReference>
<dbReference type="CDD" id="cd02213">
    <property type="entry name" value="cupin_PMI_typeII_C"/>
    <property type="match status" value="1"/>
</dbReference>
<dbReference type="InterPro" id="IPR014710">
    <property type="entry name" value="RmlC-like_jellyroll"/>
</dbReference>
<evidence type="ECO:0000259" key="2">
    <source>
        <dbReference type="Pfam" id="PF07883"/>
    </source>
</evidence>
<dbReference type="Pfam" id="PF00483">
    <property type="entry name" value="NTP_transferase"/>
    <property type="match status" value="1"/>
</dbReference>
<feature type="domain" description="Nucleotidyl transferase" evidence="1">
    <location>
        <begin position="4"/>
        <end position="265"/>
    </location>
</feature>
<dbReference type="PANTHER" id="PTHR46390">
    <property type="entry name" value="MANNOSE-1-PHOSPHATE GUANYLYLTRANSFERASE"/>
    <property type="match status" value="1"/>
</dbReference>
<protein>
    <submittedName>
        <fullName evidence="3">Cupin domain-containing protein</fullName>
    </submittedName>
</protein>
<comment type="caution">
    <text evidence="3">The sequence shown here is derived from an EMBL/GenBank/DDBJ whole genome shotgun (WGS) entry which is preliminary data.</text>
</comment>
<proteinExistence type="predicted"/>
<organism evidence="3 4">
    <name type="scientific">Subdoligranulum variabile</name>
    <dbReference type="NCBI Taxonomy" id="214851"/>
    <lineage>
        <taxon>Bacteria</taxon>
        <taxon>Bacillati</taxon>
        <taxon>Bacillota</taxon>
        <taxon>Clostridia</taxon>
        <taxon>Eubacteriales</taxon>
        <taxon>Oscillospiraceae</taxon>
        <taxon>Subdoligranulum</taxon>
    </lineage>
</organism>
<dbReference type="GO" id="GO:0009298">
    <property type="term" value="P:GDP-mannose biosynthetic process"/>
    <property type="evidence" value="ECO:0007669"/>
    <property type="project" value="TreeGrafter"/>
</dbReference>
<reference evidence="3" key="1">
    <citation type="submission" date="2021-02" db="EMBL/GenBank/DDBJ databases">
        <title>Infant gut strain persistence is associated with maternal origin, phylogeny, and functional potential including surface adhesion and iron acquisition.</title>
        <authorList>
            <person name="Lou Y.C."/>
        </authorList>
    </citation>
    <scope>NUCLEOTIDE SEQUENCE</scope>
    <source>
        <strain evidence="3">L3_101_000M1_dasL3_101_000M1_concoct_87</strain>
    </source>
</reference>
<dbReference type="GO" id="GO:0004475">
    <property type="term" value="F:mannose-1-phosphate guanylyltransferase (GTP) activity"/>
    <property type="evidence" value="ECO:0007669"/>
    <property type="project" value="TreeGrafter"/>
</dbReference>
<dbReference type="SUPFAM" id="SSF51182">
    <property type="entry name" value="RmlC-like cupins"/>
    <property type="match status" value="1"/>
</dbReference>
<gene>
    <name evidence="3" type="ORF">KHY36_05670</name>
</gene>
<dbReference type="InterPro" id="IPR013096">
    <property type="entry name" value="Cupin_2"/>
</dbReference>
<evidence type="ECO:0000313" key="4">
    <source>
        <dbReference type="Proteomes" id="UP000759273"/>
    </source>
</evidence>